<reference evidence="1" key="2">
    <citation type="journal article" date="2020" name="Nat. Commun.">
        <title>Large-scale genome sequencing of mycorrhizal fungi provides insights into the early evolution of symbiotic traits.</title>
        <authorList>
            <person name="Miyauchi S."/>
            <person name="Kiss E."/>
            <person name="Kuo A."/>
            <person name="Drula E."/>
            <person name="Kohler A."/>
            <person name="Sanchez-Garcia M."/>
            <person name="Morin E."/>
            <person name="Andreopoulos B."/>
            <person name="Barry K.W."/>
            <person name="Bonito G."/>
            <person name="Buee M."/>
            <person name="Carver A."/>
            <person name="Chen C."/>
            <person name="Cichocki N."/>
            <person name="Clum A."/>
            <person name="Culley D."/>
            <person name="Crous P.W."/>
            <person name="Fauchery L."/>
            <person name="Girlanda M."/>
            <person name="Hayes R.D."/>
            <person name="Keri Z."/>
            <person name="LaButti K."/>
            <person name="Lipzen A."/>
            <person name="Lombard V."/>
            <person name="Magnuson J."/>
            <person name="Maillard F."/>
            <person name="Murat C."/>
            <person name="Nolan M."/>
            <person name="Ohm R.A."/>
            <person name="Pangilinan J."/>
            <person name="Pereira M.F."/>
            <person name="Perotto S."/>
            <person name="Peter M."/>
            <person name="Pfister S."/>
            <person name="Riley R."/>
            <person name="Sitrit Y."/>
            <person name="Stielow J.B."/>
            <person name="Szollosi G."/>
            <person name="Zifcakova L."/>
            <person name="Stursova M."/>
            <person name="Spatafora J.W."/>
            <person name="Tedersoo L."/>
            <person name="Vaario L.M."/>
            <person name="Yamada A."/>
            <person name="Yan M."/>
            <person name="Wang P."/>
            <person name="Xu J."/>
            <person name="Bruns T."/>
            <person name="Baldrian P."/>
            <person name="Vilgalys R."/>
            <person name="Dunand C."/>
            <person name="Henrissat B."/>
            <person name="Grigoriev I.V."/>
            <person name="Hibbett D."/>
            <person name="Nagy L.G."/>
            <person name="Martin F.M."/>
        </authorList>
    </citation>
    <scope>NUCLEOTIDE SEQUENCE</scope>
    <source>
        <strain evidence="1">P2</strain>
    </source>
</reference>
<evidence type="ECO:0000313" key="2">
    <source>
        <dbReference type="Proteomes" id="UP000886501"/>
    </source>
</evidence>
<gene>
    <name evidence="1" type="ORF">BDM02DRAFT_2763750</name>
</gene>
<dbReference type="EMBL" id="MU117968">
    <property type="protein sequence ID" value="KAF9652504.1"/>
    <property type="molecule type" value="Genomic_DNA"/>
</dbReference>
<organism evidence="1 2">
    <name type="scientific">Thelephora ganbajun</name>
    <name type="common">Ganba fungus</name>
    <dbReference type="NCBI Taxonomy" id="370292"/>
    <lineage>
        <taxon>Eukaryota</taxon>
        <taxon>Fungi</taxon>
        <taxon>Dikarya</taxon>
        <taxon>Basidiomycota</taxon>
        <taxon>Agaricomycotina</taxon>
        <taxon>Agaricomycetes</taxon>
        <taxon>Thelephorales</taxon>
        <taxon>Thelephoraceae</taxon>
        <taxon>Thelephora</taxon>
    </lineage>
</organism>
<accession>A0ACB6ZSF5</accession>
<reference evidence="1" key="1">
    <citation type="submission" date="2019-10" db="EMBL/GenBank/DDBJ databases">
        <authorList>
            <consortium name="DOE Joint Genome Institute"/>
            <person name="Kuo A."/>
            <person name="Miyauchi S."/>
            <person name="Kiss E."/>
            <person name="Drula E."/>
            <person name="Kohler A."/>
            <person name="Sanchez-Garcia M."/>
            <person name="Andreopoulos B."/>
            <person name="Barry K.W."/>
            <person name="Bonito G."/>
            <person name="Buee M."/>
            <person name="Carver A."/>
            <person name="Chen C."/>
            <person name="Cichocki N."/>
            <person name="Clum A."/>
            <person name="Culley D."/>
            <person name="Crous P.W."/>
            <person name="Fauchery L."/>
            <person name="Girlanda M."/>
            <person name="Hayes R."/>
            <person name="Keri Z."/>
            <person name="Labutti K."/>
            <person name="Lipzen A."/>
            <person name="Lombard V."/>
            <person name="Magnuson J."/>
            <person name="Maillard F."/>
            <person name="Morin E."/>
            <person name="Murat C."/>
            <person name="Nolan M."/>
            <person name="Ohm R."/>
            <person name="Pangilinan J."/>
            <person name="Pereira M."/>
            <person name="Perotto S."/>
            <person name="Peter M."/>
            <person name="Riley R."/>
            <person name="Sitrit Y."/>
            <person name="Stielow B."/>
            <person name="Szollosi G."/>
            <person name="Zifcakova L."/>
            <person name="Stursova M."/>
            <person name="Spatafora J.W."/>
            <person name="Tedersoo L."/>
            <person name="Vaario L.-M."/>
            <person name="Yamada A."/>
            <person name="Yan M."/>
            <person name="Wang P."/>
            <person name="Xu J."/>
            <person name="Bruns T."/>
            <person name="Baldrian P."/>
            <person name="Vilgalys R."/>
            <person name="Henrissat B."/>
            <person name="Grigoriev I.V."/>
            <person name="Hibbett D."/>
            <person name="Nagy L.G."/>
            <person name="Martin F.M."/>
        </authorList>
    </citation>
    <scope>NUCLEOTIDE SEQUENCE</scope>
    <source>
        <strain evidence="1">P2</strain>
    </source>
</reference>
<comment type="caution">
    <text evidence="1">The sequence shown here is derived from an EMBL/GenBank/DDBJ whole genome shotgun (WGS) entry which is preliminary data.</text>
</comment>
<keyword evidence="2" id="KW-1185">Reference proteome</keyword>
<dbReference type="Proteomes" id="UP000886501">
    <property type="component" value="Unassembled WGS sequence"/>
</dbReference>
<proteinExistence type="predicted"/>
<sequence length="72" mass="8211">MSYSRLLVTLVLSLAASSLTLCGWSPYLSLYRDVFRQRVYWPSNSELNRQFASLPPSSRIRRGDMGCLSSYS</sequence>
<name>A0ACB6ZSF5_THEGA</name>
<evidence type="ECO:0000313" key="1">
    <source>
        <dbReference type="EMBL" id="KAF9652504.1"/>
    </source>
</evidence>
<protein>
    <submittedName>
        <fullName evidence="1">Uncharacterized protein</fullName>
    </submittedName>
</protein>